<protein>
    <recommendedName>
        <fullName evidence="3">Ndc10 domain-containing protein</fullName>
    </recommendedName>
</protein>
<comment type="caution">
    <text evidence="1">The sequence shown here is derived from an EMBL/GenBank/DDBJ whole genome shotgun (WGS) entry which is preliminary data.</text>
</comment>
<reference evidence="1" key="1">
    <citation type="submission" date="2023-06" db="EMBL/GenBank/DDBJ databases">
        <authorList>
            <consortium name="Lawrence Berkeley National Laboratory"/>
            <person name="Ahrendt S."/>
            <person name="Sahu N."/>
            <person name="Indic B."/>
            <person name="Wong-Bajracharya J."/>
            <person name="Merenyi Z."/>
            <person name="Ke H.-M."/>
            <person name="Monk M."/>
            <person name="Kocsube S."/>
            <person name="Drula E."/>
            <person name="Lipzen A."/>
            <person name="Balint B."/>
            <person name="Henrissat B."/>
            <person name="Andreopoulos B."/>
            <person name="Martin F.M."/>
            <person name="Harder C.B."/>
            <person name="Rigling D."/>
            <person name="Ford K.L."/>
            <person name="Foster G.D."/>
            <person name="Pangilinan J."/>
            <person name="Papanicolaou A."/>
            <person name="Barry K."/>
            <person name="LaButti K."/>
            <person name="Viragh M."/>
            <person name="Koriabine M."/>
            <person name="Yan M."/>
            <person name="Riley R."/>
            <person name="Champramary S."/>
            <person name="Plett K.L."/>
            <person name="Tsai I.J."/>
            <person name="Slot J."/>
            <person name="Sipos G."/>
            <person name="Plett J."/>
            <person name="Nagy L.G."/>
            <person name="Grigoriev I.V."/>
        </authorList>
    </citation>
    <scope>NUCLEOTIDE SEQUENCE</scope>
    <source>
        <strain evidence="1">HWK02</strain>
    </source>
</reference>
<evidence type="ECO:0000313" key="2">
    <source>
        <dbReference type="Proteomes" id="UP001175228"/>
    </source>
</evidence>
<organism evidence="1 2">
    <name type="scientific">Armillaria luteobubalina</name>
    <dbReference type="NCBI Taxonomy" id="153913"/>
    <lineage>
        <taxon>Eukaryota</taxon>
        <taxon>Fungi</taxon>
        <taxon>Dikarya</taxon>
        <taxon>Basidiomycota</taxon>
        <taxon>Agaricomycotina</taxon>
        <taxon>Agaricomycetes</taxon>
        <taxon>Agaricomycetidae</taxon>
        <taxon>Agaricales</taxon>
        <taxon>Marasmiineae</taxon>
        <taxon>Physalacriaceae</taxon>
        <taxon>Armillaria</taxon>
    </lineage>
</organism>
<dbReference type="Proteomes" id="UP001175228">
    <property type="component" value="Unassembled WGS sequence"/>
</dbReference>
<name>A0AA39Q8X5_9AGAR</name>
<dbReference type="EMBL" id="JAUEPU010000011">
    <property type="protein sequence ID" value="KAK0498121.1"/>
    <property type="molecule type" value="Genomic_DNA"/>
</dbReference>
<proteinExistence type="predicted"/>
<sequence length="705" mass="78273">MPKKWVTKEQDQWFSVRRAAYNQARLDDQVGEYMKKVTKEFNEKWAHPGYEEVTGDSPEATAKRAAQDELFQVQKKKFNNERYKATVAAVTNNLVSNLAVLMKKKKLLFNLKPVQQLHAVQIYSQRYFPTHVWPYVNQALRANMQPLGHGAKLNLSNRITAKQFEAETDAIKEEILAAMEGVHEEISEAEAKRSPADYLEAIDQVPALLQCLLREIAAQTGWWFSVITGGPLLTDNGNIHTHSFHIGETIHGHNFLDEYAAFSMDPDDPATPQMRAQRALSQGQLNLLNDTTNYEGQAGLSMPPLSPSPMLFPAPPAYPLPPTSPLPPAFLLAPASPSLVASTLPAAALRLSPGVPVTPSSPSLSTILNPMMSEVFPSVLFPSAVFLPTSPVFPPPLEPTAPFDKHLVDDFNFFLSSLQQRHMEDPHLPQNWLPLLPNPHNKAELEDEVEGEGGPGAPFIEEGAGASSNEGSMAAAAHVSAIRGAKQKQDHIEDNDNGVHSEVRVSKRTRKPCGPRGIVATGWLPSALGYLMDPALGSEWQELLVKWQDLEGRMSQVAGHSPGKGHMGALSSRPSALSLWLTNRCYNIYPNPPVGFSTELCKWWNAMQPIWHQNKAGILPLPVYDRLLQKNLRKGGQNGMVTVLIGLMWWGQGTLEVEDRVLWMEMVVDVDKCIQTRKFLEKVEGRGGHYRKQWGDGHDDEQGIR</sequence>
<accession>A0AA39Q8X5</accession>
<gene>
    <name evidence="1" type="ORF">EDD18DRAFT_1350743</name>
</gene>
<dbReference type="AlphaFoldDB" id="A0AA39Q8X5"/>
<evidence type="ECO:0000313" key="1">
    <source>
        <dbReference type="EMBL" id="KAK0498121.1"/>
    </source>
</evidence>
<evidence type="ECO:0008006" key="3">
    <source>
        <dbReference type="Google" id="ProtNLM"/>
    </source>
</evidence>
<keyword evidence="2" id="KW-1185">Reference proteome</keyword>